<reference evidence="4 5" key="1">
    <citation type="submission" date="2024-03" db="EMBL/GenBank/DDBJ databases">
        <authorList>
            <person name="Martinez-Hernandez J."/>
        </authorList>
    </citation>
    <scope>NUCLEOTIDE SEQUENCE [LARGE SCALE GENOMIC DNA]</scope>
</reference>
<keyword evidence="5" id="KW-1185">Reference proteome</keyword>
<dbReference type="EMBL" id="CAXHTB010000003">
    <property type="protein sequence ID" value="CAL0303740.1"/>
    <property type="molecule type" value="Genomic_DNA"/>
</dbReference>
<dbReference type="AlphaFoldDB" id="A0AAV1W391"/>
<feature type="signal peptide" evidence="2">
    <location>
        <begin position="1"/>
        <end position="18"/>
    </location>
</feature>
<name>A0AAV1W391_LUPLU</name>
<dbReference type="Proteomes" id="UP001497480">
    <property type="component" value="Unassembled WGS sequence"/>
</dbReference>
<sequence length="429" mass="49242">MFHFNSLLSLTNVVGCICTFCPPTTLQLYPQLVSMVEKNETLKLTFVCSSQRVVLPIQGLQVSVDDVEVSHGQEYNQSKLSVDSSEESCLNNENEVVVGLRDSLKSLSEEVLKERIRRMRIGLANKGKVPWNKGRKHTAETRERIRKRTLEALRSPEVRKKMAEHPHAHSDQIKAKISYSLRRVWQERLKSKRLEEKLLRSWEQSIANAARKGESGQEELDWDSYDKIKQQFELQKLLHAEKKGKEIAGAKKFIEAWEESIAKAAKKGVGGGQELNWDSYEKMQKEMFLDYQLQCTAQKARAKEMAKAKAEKAAQKKAIKRVILSQRKKGRQDRTKARGDIKSQPRKKVKEGKGDLQVGEEFKLHPKLTKVHVSKTINSQTAREGNIFSSILSRYKKLDIELIKRERMQKEVSLADQIQAARDKKGKIH</sequence>
<evidence type="ECO:0000313" key="5">
    <source>
        <dbReference type="Proteomes" id="UP001497480"/>
    </source>
</evidence>
<evidence type="ECO:0000259" key="3">
    <source>
        <dbReference type="Pfam" id="PF07460"/>
    </source>
</evidence>
<evidence type="ECO:0000256" key="2">
    <source>
        <dbReference type="SAM" id="SignalP"/>
    </source>
</evidence>
<organism evidence="4 5">
    <name type="scientific">Lupinus luteus</name>
    <name type="common">European yellow lupine</name>
    <dbReference type="NCBI Taxonomy" id="3873"/>
    <lineage>
        <taxon>Eukaryota</taxon>
        <taxon>Viridiplantae</taxon>
        <taxon>Streptophyta</taxon>
        <taxon>Embryophyta</taxon>
        <taxon>Tracheophyta</taxon>
        <taxon>Spermatophyta</taxon>
        <taxon>Magnoliopsida</taxon>
        <taxon>eudicotyledons</taxon>
        <taxon>Gunneridae</taxon>
        <taxon>Pentapetalae</taxon>
        <taxon>rosids</taxon>
        <taxon>fabids</taxon>
        <taxon>Fabales</taxon>
        <taxon>Fabaceae</taxon>
        <taxon>Papilionoideae</taxon>
        <taxon>50 kb inversion clade</taxon>
        <taxon>genistoids sensu lato</taxon>
        <taxon>core genistoids</taxon>
        <taxon>Genisteae</taxon>
        <taxon>Lupinus</taxon>
    </lineage>
</organism>
<dbReference type="GO" id="GO:0003677">
    <property type="term" value="F:DNA binding"/>
    <property type="evidence" value="ECO:0007669"/>
    <property type="project" value="InterPro"/>
</dbReference>
<dbReference type="PANTHER" id="PTHR34199:SF1">
    <property type="entry name" value="HISTONE-LYSINE N-METHYLTRANSFERASE, H3 LYSINE-79 SPECIFIC-LIKE PROTEIN"/>
    <property type="match status" value="1"/>
</dbReference>
<evidence type="ECO:0000313" key="4">
    <source>
        <dbReference type="EMBL" id="CAL0303740.1"/>
    </source>
</evidence>
<dbReference type="PANTHER" id="PTHR34199">
    <property type="entry name" value="NUMOD3 MOTIF FAMILY PROTEIN, EXPRESSED"/>
    <property type="match status" value="1"/>
</dbReference>
<feature type="domain" description="Nuclease associated modular" evidence="3">
    <location>
        <begin position="120"/>
        <end position="146"/>
    </location>
</feature>
<protein>
    <recommendedName>
        <fullName evidence="3">Nuclease associated modular domain-containing protein</fullName>
    </recommendedName>
</protein>
<feature type="region of interest" description="Disordered" evidence="1">
    <location>
        <begin position="325"/>
        <end position="354"/>
    </location>
</feature>
<accession>A0AAV1W391</accession>
<feature type="chain" id="PRO_5043315026" description="Nuclease associated modular domain-containing protein" evidence="2">
    <location>
        <begin position="19"/>
        <end position="429"/>
    </location>
</feature>
<feature type="compositionally biased region" description="Basic and acidic residues" evidence="1">
    <location>
        <begin position="332"/>
        <end position="343"/>
    </location>
</feature>
<dbReference type="InterPro" id="IPR003611">
    <property type="entry name" value="NUMOD3"/>
</dbReference>
<keyword evidence="2" id="KW-0732">Signal</keyword>
<evidence type="ECO:0000256" key="1">
    <source>
        <dbReference type="SAM" id="MobiDB-lite"/>
    </source>
</evidence>
<proteinExistence type="predicted"/>
<comment type="caution">
    <text evidence="4">The sequence shown here is derived from an EMBL/GenBank/DDBJ whole genome shotgun (WGS) entry which is preliminary data.</text>
</comment>
<gene>
    <name evidence="4" type="ORF">LLUT_LOCUS4800</name>
</gene>
<dbReference type="Pfam" id="PF07460">
    <property type="entry name" value="NUMOD3"/>
    <property type="match status" value="1"/>
</dbReference>